<gene>
    <name evidence="2" type="ORF">FBZ88_13135</name>
</gene>
<name>A0A560F0R3_9PROT</name>
<organism evidence="2 3">
    <name type="scientific">Nitrospirillum amazonense</name>
    <dbReference type="NCBI Taxonomy" id="28077"/>
    <lineage>
        <taxon>Bacteria</taxon>
        <taxon>Pseudomonadati</taxon>
        <taxon>Pseudomonadota</taxon>
        <taxon>Alphaproteobacteria</taxon>
        <taxon>Rhodospirillales</taxon>
        <taxon>Azospirillaceae</taxon>
        <taxon>Nitrospirillum</taxon>
    </lineage>
</organism>
<dbReference type="EMBL" id="VITO01000031">
    <property type="protein sequence ID" value="TWB15194.1"/>
    <property type="molecule type" value="Genomic_DNA"/>
</dbReference>
<dbReference type="InterPro" id="IPR041664">
    <property type="entry name" value="AAA_16"/>
</dbReference>
<feature type="domain" description="Orc1-like AAA ATPase" evidence="1">
    <location>
        <begin position="26"/>
        <end position="181"/>
    </location>
</feature>
<accession>A0A560F0R3</accession>
<comment type="caution">
    <text evidence="2">The sequence shown here is derived from an EMBL/GenBank/DDBJ whole genome shotgun (WGS) entry which is preliminary data.</text>
</comment>
<dbReference type="Pfam" id="PF13191">
    <property type="entry name" value="AAA_16"/>
    <property type="match status" value="1"/>
</dbReference>
<dbReference type="InterPro" id="IPR027417">
    <property type="entry name" value="P-loop_NTPase"/>
</dbReference>
<evidence type="ECO:0000313" key="3">
    <source>
        <dbReference type="Proteomes" id="UP000316545"/>
    </source>
</evidence>
<evidence type="ECO:0000259" key="1">
    <source>
        <dbReference type="Pfam" id="PF13191"/>
    </source>
</evidence>
<dbReference type="PANTHER" id="PTHR34301:SF8">
    <property type="entry name" value="ATPASE DOMAIN-CONTAINING PROTEIN"/>
    <property type="match status" value="1"/>
</dbReference>
<keyword evidence="3" id="KW-1185">Reference proteome</keyword>
<evidence type="ECO:0000313" key="2">
    <source>
        <dbReference type="EMBL" id="TWB15194.1"/>
    </source>
</evidence>
<dbReference type="Proteomes" id="UP000316545">
    <property type="component" value="Unassembled WGS sequence"/>
</dbReference>
<sequence>MPEDEFAKKMATVLSPSHAIDSVELLKGRDAQLSEIRRAWHQIGRQIFIYGYRGVGKTSLAQTAAHQQQSSDQHPIRVICEENGTFTKVVHDIFCRAFPADPRILKQKLDAAVGLKVGTFSAEMRQSIEAGIPPEPKSINEAVLITKFLMSFHSAHPVIIIDEFDMLKNKSEAAKFASYIKELGDSSINVKFIFCGIGEAIDTFFATHESAYRQFHTVKLERLDFDPRLEIIKSASEALNIFIDKTTALRIARVSDGFPHFIHLICEKLFWIIYEDSPDLKVRADHFERAINNAVSVIEPYLKKPYEKATQTYSNDCEEILWAVADDHQLQRPTKEIISSYERIMRTRGKEPLAKNTFYSRMNQMKTEARDSILIGTRSGWYEFREKMMRGYARMRATQERVELDVEHPLQKKKFQREN</sequence>
<proteinExistence type="predicted"/>
<dbReference type="AlphaFoldDB" id="A0A560F0R3"/>
<protein>
    <submittedName>
        <fullName evidence="2">AAA ATPase-like protein</fullName>
    </submittedName>
</protein>
<dbReference type="Gene3D" id="3.40.50.300">
    <property type="entry name" value="P-loop containing nucleotide triphosphate hydrolases"/>
    <property type="match status" value="1"/>
</dbReference>
<reference evidence="2 3" key="1">
    <citation type="submission" date="2019-06" db="EMBL/GenBank/DDBJ databases">
        <title>Genomic Encyclopedia of Type Strains, Phase IV (KMG-V): Genome sequencing to study the core and pangenomes of soil and plant-associated prokaryotes.</title>
        <authorList>
            <person name="Whitman W."/>
        </authorList>
    </citation>
    <scope>NUCLEOTIDE SEQUENCE [LARGE SCALE GENOMIC DNA]</scope>
    <source>
        <strain evidence="2 3">BR 11865</strain>
    </source>
</reference>
<dbReference type="PANTHER" id="PTHR34301">
    <property type="entry name" value="DNA-BINDING PROTEIN-RELATED"/>
    <property type="match status" value="1"/>
</dbReference>
<dbReference type="SUPFAM" id="SSF52540">
    <property type="entry name" value="P-loop containing nucleoside triphosphate hydrolases"/>
    <property type="match status" value="1"/>
</dbReference>